<name>A0A923MZU9_9FLAO</name>
<dbReference type="EMBL" id="JACRUL010000021">
    <property type="protein sequence ID" value="MBC5844776.1"/>
    <property type="molecule type" value="Genomic_DNA"/>
</dbReference>
<dbReference type="Pfam" id="PF19515">
    <property type="entry name" value="DUF6048"/>
    <property type="match status" value="1"/>
</dbReference>
<evidence type="ECO:0000313" key="3">
    <source>
        <dbReference type="Proteomes" id="UP000641454"/>
    </source>
</evidence>
<gene>
    <name evidence="2" type="ORF">H8R25_10045</name>
</gene>
<sequence>MKHTLKYIFSISLLFSLLIATAQETTPVKPAPKNNKTEEGVLPANSFKEAKAVPKPIAKDTISPPKTNRYGLRVGADLYKLTRGLYDKDYKGIELVADYRLSKKYYLAAELGSENKTTDDTRLNSTAKGSYLKAGFDYNAYENWLDMENILSIGMRYGFSSFSQQLNTYKIYNANPYFGEVAPITSGEKYSGLSASWIEVVAGLKAKVFNNVFVGFSFQFKKLVSNKKPDNFDNLYIPGFNRTYNGDFGVGFNYSVSYFIPIYKKKVIPVTPAKKPGPKK</sequence>
<feature type="chain" id="PRO_5037296317" evidence="1">
    <location>
        <begin position="23"/>
        <end position="280"/>
    </location>
</feature>
<protein>
    <submittedName>
        <fullName evidence="2">Uncharacterized protein</fullName>
    </submittedName>
</protein>
<keyword evidence="3" id="KW-1185">Reference proteome</keyword>
<accession>A0A923MZU9</accession>
<dbReference type="InterPro" id="IPR046111">
    <property type="entry name" value="DUF6048"/>
</dbReference>
<comment type="caution">
    <text evidence="2">The sequence shown here is derived from an EMBL/GenBank/DDBJ whole genome shotgun (WGS) entry which is preliminary data.</text>
</comment>
<evidence type="ECO:0000256" key="1">
    <source>
        <dbReference type="SAM" id="SignalP"/>
    </source>
</evidence>
<organism evidence="2 3">
    <name type="scientific">Flavobacterium muglaense</name>
    <dbReference type="NCBI Taxonomy" id="2764716"/>
    <lineage>
        <taxon>Bacteria</taxon>
        <taxon>Pseudomonadati</taxon>
        <taxon>Bacteroidota</taxon>
        <taxon>Flavobacteriia</taxon>
        <taxon>Flavobacteriales</taxon>
        <taxon>Flavobacteriaceae</taxon>
        <taxon>Flavobacterium</taxon>
    </lineage>
</organism>
<keyword evidence="1" id="KW-0732">Signal</keyword>
<dbReference type="AlphaFoldDB" id="A0A923MZU9"/>
<evidence type="ECO:0000313" key="2">
    <source>
        <dbReference type="EMBL" id="MBC5844776.1"/>
    </source>
</evidence>
<proteinExistence type="predicted"/>
<dbReference type="RefSeq" id="WP_187018581.1">
    <property type="nucleotide sequence ID" value="NZ_JACRUK010000021.1"/>
</dbReference>
<dbReference type="Proteomes" id="UP000641454">
    <property type="component" value="Unassembled WGS sequence"/>
</dbReference>
<feature type="signal peptide" evidence="1">
    <location>
        <begin position="1"/>
        <end position="22"/>
    </location>
</feature>
<reference evidence="2 3" key="1">
    <citation type="submission" date="2020-08" db="EMBL/GenBank/DDBJ databases">
        <title>Description of novel Flavobacterium F-392 isolate.</title>
        <authorList>
            <person name="Saticioglu I.B."/>
            <person name="Duman M."/>
            <person name="Altun S."/>
        </authorList>
    </citation>
    <scope>NUCLEOTIDE SEQUENCE [LARGE SCALE GENOMIC DNA]</scope>
    <source>
        <strain evidence="2 3">F-392</strain>
    </source>
</reference>